<dbReference type="OrthoDB" id="10582103at2759"/>
<keyword evidence="1" id="KW-0732">Signal</keyword>
<evidence type="ECO:0008006" key="4">
    <source>
        <dbReference type="Google" id="ProtNLM"/>
    </source>
</evidence>
<dbReference type="RefSeq" id="XP_955262.1">
    <property type="nucleotide sequence ID" value="XM_950169.1"/>
</dbReference>
<feature type="signal peptide" evidence="1">
    <location>
        <begin position="1"/>
        <end position="17"/>
    </location>
</feature>
<feature type="chain" id="PRO_5004244951" description="SfiI-subtelomeric related protein family member" evidence="1">
    <location>
        <begin position="18"/>
        <end position="177"/>
    </location>
</feature>
<evidence type="ECO:0000256" key="1">
    <source>
        <dbReference type="SAM" id="SignalP"/>
    </source>
</evidence>
<dbReference type="KEGG" id="tan:TA17575"/>
<keyword evidence="3" id="KW-1185">Reference proteome</keyword>
<proteinExistence type="predicted"/>
<evidence type="ECO:0000313" key="2">
    <source>
        <dbReference type="EMBL" id="CAI75786.1"/>
    </source>
</evidence>
<name>Q4UBL5_THEAN</name>
<dbReference type="InParanoid" id="Q4UBL5"/>
<dbReference type="AlphaFoldDB" id="Q4UBL5"/>
<sequence length="177" mass="20716">MKLLSLTLSIILGVNWAICTLSGYKNDVMCGCEETCNTHQKPTESDIKVYTLDSNDKREENNTTKYNFEKYFYGFVLRLNDVVKSVEIKFKDKTMWVYDENKNIYPVKAYFDTSQTLCLLEFKDLYYSYNLCGSTTKLLNYLNLFLRELESQINQSLNCLIMATIMYLKLIPMINVV</sequence>
<evidence type="ECO:0000313" key="3">
    <source>
        <dbReference type="Proteomes" id="UP000001950"/>
    </source>
</evidence>
<dbReference type="EMBL" id="CR940352">
    <property type="protein sequence ID" value="CAI75786.1"/>
    <property type="molecule type" value="Genomic_DNA"/>
</dbReference>
<accession>Q4UBL5</accession>
<dbReference type="VEuPathDB" id="PiroplasmaDB:TA17575"/>
<gene>
    <name evidence="2" type="ORF">TA17575</name>
</gene>
<dbReference type="GeneID" id="3864587"/>
<dbReference type="Proteomes" id="UP000001950">
    <property type="component" value="Chromosome 3"/>
</dbReference>
<protein>
    <recommendedName>
        <fullName evidence="4">SfiI-subtelomeric related protein family member</fullName>
    </recommendedName>
</protein>
<reference evidence="2 3" key="1">
    <citation type="journal article" date="2005" name="Science">
        <title>Genome of the host-cell transforming parasite Theileria annulata compared with T. parva.</title>
        <authorList>
            <person name="Pain A."/>
            <person name="Renauld H."/>
            <person name="Berriman M."/>
            <person name="Murphy L."/>
            <person name="Yeats C.A."/>
            <person name="Weir W."/>
            <person name="Kerhornou A."/>
            <person name="Aslett M."/>
            <person name="Bishop R."/>
            <person name="Bouchier C."/>
            <person name="Cochet M."/>
            <person name="Coulson R.M.R."/>
            <person name="Cronin A."/>
            <person name="de Villiers E.P."/>
            <person name="Fraser A."/>
            <person name="Fosker N."/>
            <person name="Gardner M."/>
            <person name="Goble A."/>
            <person name="Griffiths-Jones S."/>
            <person name="Harris D.E."/>
            <person name="Katzer F."/>
            <person name="Larke N."/>
            <person name="Lord A."/>
            <person name="Maser P."/>
            <person name="McKellar S."/>
            <person name="Mooney P."/>
            <person name="Morton F."/>
            <person name="Nene V."/>
            <person name="O'Neil S."/>
            <person name="Price C."/>
            <person name="Quail M.A."/>
            <person name="Rabbinowitsch E."/>
            <person name="Rawlings N.D."/>
            <person name="Rutter S."/>
            <person name="Saunders D."/>
            <person name="Seeger K."/>
            <person name="Shah T."/>
            <person name="Squares R."/>
            <person name="Squares S."/>
            <person name="Tivey A."/>
            <person name="Walker A.R."/>
            <person name="Woodward J."/>
            <person name="Dobbelaere D.A.E."/>
            <person name="Langsley G."/>
            <person name="Rajandream M.A."/>
            <person name="McKeever D."/>
            <person name="Shiels B."/>
            <person name="Tait A."/>
            <person name="Barrell B.G."/>
            <person name="Hall N."/>
        </authorList>
    </citation>
    <scope>NUCLEOTIDE SEQUENCE [LARGE SCALE GENOMIC DNA]</scope>
    <source>
        <strain evidence="3">Ankara</strain>
    </source>
</reference>
<organism evidence="2 3">
    <name type="scientific">Theileria annulata</name>
    <dbReference type="NCBI Taxonomy" id="5874"/>
    <lineage>
        <taxon>Eukaryota</taxon>
        <taxon>Sar</taxon>
        <taxon>Alveolata</taxon>
        <taxon>Apicomplexa</taxon>
        <taxon>Aconoidasida</taxon>
        <taxon>Piroplasmida</taxon>
        <taxon>Theileriidae</taxon>
        <taxon>Theileria</taxon>
    </lineage>
</organism>